<accession>A0AAD5M2U6</accession>
<feature type="domain" description="AMP-dependent synthetase/ligase" evidence="2">
    <location>
        <begin position="149"/>
        <end position="333"/>
    </location>
</feature>
<dbReference type="EMBL" id="JAKCXM010000159">
    <property type="protein sequence ID" value="KAJ0400228.1"/>
    <property type="molecule type" value="Genomic_DNA"/>
</dbReference>
<dbReference type="InterPro" id="IPR042099">
    <property type="entry name" value="ANL_N_sf"/>
</dbReference>
<dbReference type="SUPFAM" id="SSF56801">
    <property type="entry name" value="Acetyl-CoA synthetase-like"/>
    <property type="match status" value="1"/>
</dbReference>
<dbReference type="Gene3D" id="3.40.50.12780">
    <property type="entry name" value="N-terminal domain of ligase-like"/>
    <property type="match status" value="1"/>
</dbReference>
<proteinExistence type="inferred from homology"/>
<protein>
    <recommendedName>
        <fullName evidence="2">AMP-dependent synthetase/ligase domain-containing protein</fullName>
    </recommendedName>
</protein>
<dbReference type="PANTHER" id="PTHR43201">
    <property type="entry name" value="ACYL-COA SYNTHETASE"/>
    <property type="match status" value="1"/>
</dbReference>
<dbReference type="PANTHER" id="PTHR43201:SF8">
    <property type="entry name" value="ACYL-COA SYNTHETASE FAMILY MEMBER 3"/>
    <property type="match status" value="1"/>
</dbReference>
<evidence type="ECO:0000313" key="4">
    <source>
        <dbReference type="Proteomes" id="UP001209570"/>
    </source>
</evidence>
<evidence type="ECO:0000313" key="3">
    <source>
        <dbReference type="EMBL" id="KAJ0400228.1"/>
    </source>
</evidence>
<comment type="caution">
    <text evidence="3">The sequence shown here is derived from an EMBL/GenBank/DDBJ whole genome shotgun (WGS) entry which is preliminary data.</text>
</comment>
<dbReference type="AlphaFoldDB" id="A0AAD5M2U6"/>
<gene>
    <name evidence="3" type="ORF">P43SY_006192</name>
</gene>
<name>A0AAD5M2U6_PYTIN</name>
<evidence type="ECO:0000256" key="1">
    <source>
        <dbReference type="ARBA" id="ARBA00006432"/>
    </source>
</evidence>
<dbReference type="GO" id="GO:0031956">
    <property type="term" value="F:medium-chain fatty acid-CoA ligase activity"/>
    <property type="evidence" value="ECO:0007669"/>
    <property type="project" value="TreeGrafter"/>
</dbReference>
<reference evidence="3" key="1">
    <citation type="submission" date="2021-12" db="EMBL/GenBank/DDBJ databases">
        <title>Prjna785345.</title>
        <authorList>
            <person name="Rujirawat T."/>
            <person name="Krajaejun T."/>
        </authorList>
    </citation>
    <scope>NUCLEOTIDE SEQUENCE</scope>
    <source>
        <strain evidence="3">Pi057C3</strain>
    </source>
</reference>
<dbReference type="Proteomes" id="UP001209570">
    <property type="component" value="Unassembled WGS sequence"/>
</dbReference>
<dbReference type="Pfam" id="PF00501">
    <property type="entry name" value="AMP-binding"/>
    <property type="match status" value="1"/>
</dbReference>
<comment type="similarity">
    <text evidence="1">Belongs to the ATP-dependent AMP-binding enzyme family.</text>
</comment>
<organism evidence="3 4">
    <name type="scientific">Pythium insidiosum</name>
    <name type="common">Pythiosis disease agent</name>
    <dbReference type="NCBI Taxonomy" id="114742"/>
    <lineage>
        <taxon>Eukaryota</taxon>
        <taxon>Sar</taxon>
        <taxon>Stramenopiles</taxon>
        <taxon>Oomycota</taxon>
        <taxon>Peronosporomycetes</taxon>
        <taxon>Pythiales</taxon>
        <taxon>Pythiaceae</taxon>
        <taxon>Pythium</taxon>
    </lineage>
</organism>
<dbReference type="GO" id="GO:0006631">
    <property type="term" value="P:fatty acid metabolic process"/>
    <property type="evidence" value="ECO:0007669"/>
    <property type="project" value="TreeGrafter"/>
</dbReference>
<evidence type="ECO:0000259" key="2">
    <source>
        <dbReference type="Pfam" id="PF00501"/>
    </source>
</evidence>
<dbReference type="InterPro" id="IPR000873">
    <property type="entry name" value="AMP-dep_synth/lig_dom"/>
</dbReference>
<keyword evidence="4" id="KW-1185">Reference proteome</keyword>
<sequence length="351" mass="37549">MTSAAPPPPIGVRNGRLAVFPSRADGASSSCVASEPHVIRGGLRATLVPRGLRLLEDCGVRAGDAFILVLDNDAVSVACLLASMELKCVCVLLSGGRVSLLPRVRQQTGLTKVITVSGDTATVNANVSTTEPPKWLLNEAIQGGGVGLLTSGSVGAPKVVACSWKNMLLQGQCTHEQLFPGQPARIICATSISHAYSINAVFTLYTSPADAASELCFVADTSALYSLLSTQTDKFTLLYGTPATYTRLLEFPQGRLYADVPYCAGTRLARELFEQTQQHNGLMLMQNYGSTETGDIAAWYLHGLRFPDESPNMASVEEIYVGRLWPGVRVEVEPNGEVLVWTPPAGKLMYT</sequence>